<evidence type="ECO:0000256" key="6">
    <source>
        <dbReference type="ARBA" id="ARBA00023237"/>
    </source>
</evidence>
<evidence type="ECO:0000313" key="11">
    <source>
        <dbReference type="EMBL" id="KAF1697045.1"/>
    </source>
</evidence>
<dbReference type="Pfam" id="PF25183">
    <property type="entry name" value="OMP_b-brl_4"/>
    <property type="match status" value="2"/>
</dbReference>
<keyword evidence="12" id="KW-1185">Reference proteome</keyword>
<dbReference type="Gene3D" id="2.170.130.10">
    <property type="entry name" value="TonB-dependent receptor, plug domain"/>
    <property type="match status" value="1"/>
</dbReference>
<dbReference type="PROSITE" id="PS52016">
    <property type="entry name" value="TONB_DEPENDENT_REC_3"/>
    <property type="match status" value="1"/>
</dbReference>
<proteinExistence type="inferred from homology"/>
<dbReference type="Pfam" id="PF07715">
    <property type="entry name" value="Plug"/>
    <property type="match status" value="1"/>
</dbReference>
<comment type="subcellular location">
    <subcellularLocation>
        <location evidence="1 7">Cell outer membrane</location>
        <topology evidence="1 7">Multi-pass membrane protein</topology>
    </subcellularLocation>
</comment>
<keyword evidence="4 7" id="KW-0812">Transmembrane</keyword>
<dbReference type="InterPro" id="IPR037066">
    <property type="entry name" value="Plug_dom_sf"/>
</dbReference>
<dbReference type="PANTHER" id="PTHR30069">
    <property type="entry name" value="TONB-DEPENDENT OUTER MEMBRANE RECEPTOR"/>
    <property type="match status" value="1"/>
</dbReference>
<feature type="signal peptide" evidence="8">
    <location>
        <begin position="1"/>
        <end position="28"/>
    </location>
</feature>
<keyword evidence="5 7" id="KW-0472">Membrane</keyword>
<dbReference type="InterPro" id="IPR036942">
    <property type="entry name" value="Beta-barrel_TonB_sf"/>
</dbReference>
<protein>
    <submittedName>
        <fullName evidence="11">Energy transducer TonB</fullName>
    </submittedName>
</protein>
<dbReference type="PANTHER" id="PTHR30069:SF46">
    <property type="entry name" value="OAR PROTEIN"/>
    <property type="match status" value="1"/>
</dbReference>
<feature type="chain" id="PRO_5046458023" evidence="8">
    <location>
        <begin position="29"/>
        <end position="1011"/>
    </location>
</feature>
<sequence length="1011" mass="109912">MNSRTFRKAALCVALGACIGAMAPLAMAQSATGAVAGRASAGDQITLTNTATGATRTVTVGTNGSYRLAQLPVGDYRLQVVRDGQPVGEGVTVNVALGGTTGVNLGAEGGLVNLDTIEVVGSRVINRVDVFSTEVATNINREELARLPVEQSLSAVAMLAPGVVGGNSSFGGMSFGGSSVAENSVFINGLNVTDFYRRQSFSTAPFAFFEEFQVKTGGYSVEFGRSTGGVINAVTRSGSNELRGGLEFTFEPSALASTKEDHYFNAVDGDGVPVSATYRGSHDRASFIKANAWASGPLIKDRLFLFAMYEQRQNDAGFTNSAGSSWSDGESSDGFWGAKLDWNINDDHRLELLAFSDEAETNTAVQTYDFATRQKGVLTGETTSQSGGTNGSATYIGRFGENFTAKAMYGINRTRGLAFSPADELCSQVLVDSTYNARWVAMGRPAVSCHPSTSSSVVDHHDERKVGRLDFEWALGDHLLRFGVDSEEMTTDRTTRYPGEPMMRYTVFGATPGAILDNGATVPAGVDAIVMGRRRIDGGVFETTANAYYLEDIWNVTPSLVLNLGLRVDNFDNKTASGESFIKMDNLVSPRVGFSWDMKDDGTTKVFGNLGRYYLPVTNIINYNFAGGLIDERTFYALSGWNPSTNPITGASYMQPVLGAQIGPVDDSFNLPVDDLRQSVDRDMDAVYQDELILGFQQMINQAWSWGVNATYRRMPNAMDDIRINHTPCGPTSTLWPIGNPGDPLTIWGTTAMGCAQDGWITIDTSSDGYIKGGSGEVIGYSDPKRTYTAVEFQIDRAWDDKWAFNASYLWSKSEGNHEGPVNSDTNYGDTGMVQHWDHPANNEDYGPLFNDRRHQIKLRGAYKLNEMWSFGSTLTAQSGGPITALGVAWPNDSLGAASFVTEGSGGGSFWHCVQNCSGNWSQRVFEYSGRGDFGRMPWTYDWGASVTWTLPAPETDLRIRFSVYNLLNEQEVINQRARYEKGPGVTRGLFGTGTRWQSPRYAQLVLTWNF</sequence>
<keyword evidence="6 7" id="KW-0998">Cell outer membrane</keyword>
<reference evidence="11 12" key="1">
    <citation type="submission" date="2017-10" db="EMBL/GenBank/DDBJ databases">
        <title>Whole genome sequencing of members of genus Pseudoxanthomonas.</title>
        <authorList>
            <person name="Kumar S."/>
            <person name="Bansal K."/>
            <person name="Kaur A."/>
            <person name="Patil P."/>
            <person name="Sharma S."/>
            <person name="Patil P.B."/>
        </authorList>
    </citation>
    <scope>NUCLEOTIDE SEQUENCE [LARGE SCALE GENOMIC DNA]</scope>
    <source>
        <strain evidence="11 12">DSM 17801</strain>
    </source>
</reference>
<dbReference type="InterPro" id="IPR012910">
    <property type="entry name" value="Plug_dom"/>
</dbReference>
<organism evidence="11 12">
    <name type="scientific">Pseudoxanthomonas daejeonensis</name>
    <dbReference type="NCBI Taxonomy" id="266062"/>
    <lineage>
        <taxon>Bacteria</taxon>
        <taxon>Pseudomonadati</taxon>
        <taxon>Pseudomonadota</taxon>
        <taxon>Gammaproteobacteria</taxon>
        <taxon>Lysobacterales</taxon>
        <taxon>Lysobacteraceae</taxon>
        <taxon>Pseudoxanthomonas</taxon>
    </lineage>
</organism>
<evidence type="ECO:0000256" key="7">
    <source>
        <dbReference type="PROSITE-ProRule" id="PRU01360"/>
    </source>
</evidence>
<dbReference type="Gene3D" id="2.40.170.20">
    <property type="entry name" value="TonB-dependent receptor, beta-barrel domain"/>
    <property type="match status" value="1"/>
</dbReference>
<dbReference type="Gene3D" id="2.60.40.1120">
    <property type="entry name" value="Carboxypeptidase-like, regulatory domain"/>
    <property type="match status" value="1"/>
</dbReference>
<dbReference type="InterPro" id="IPR039426">
    <property type="entry name" value="TonB-dep_rcpt-like"/>
</dbReference>
<feature type="domain" description="TonB-dependent transporter Oar-like beta-barrel" evidence="10">
    <location>
        <begin position="331"/>
        <end position="572"/>
    </location>
</feature>
<accession>A0ABQ6ZB25</accession>
<keyword evidence="3 7" id="KW-1134">Transmembrane beta strand</keyword>
<evidence type="ECO:0000256" key="5">
    <source>
        <dbReference type="ARBA" id="ARBA00023136"/>
    </source>
</evidence>
<keyword evidence="2 7" id="KW-0813">Transport</keyword>
<name>A0ABQ6ZB25_9GAMM</name>
<evidence type="ECO:0000256" key="2">
    <source>
        <dbReference type="ARBA" id="ARBA00022448"/>
    </source>
</evidence>
<feature type="domain" description="TonB-dependent receptor plug" evidence="9">
    <location>
        <begin position="135"/>
        <end position="230"/>
    </location>
</feature>
<dbReference type="SUPFAM" id="SSF49452">
    <property type="entry name" value="Starch-binding domain-like"/>
    <property type="match status" value="1"/>
</dbReference>
<dbReference type="EMBL" id="PDWN01000002">
    <property type="protein sequence ID" value="KAF1697045.1"/>
    <property type="molecule type" value="Genomic_DNA"/>
</dbReference>
<gene>
    <name evidence="11" type="ORF">CSC65_03160</name>
</gene>
<evidence type="ECO:0000256" key="8">
    <source>
        <dbReference type="SAM" id="SignalP"/>
    </source>
</evidence>
<evidence type="ECO:0000259" key="9">
    <source>
        <dbReference type="Pfam" id="PF07715"/>
    </source>
</evidence>
<dbReference type="RefSeq" id="WP_162408515.1">
    <property type="nucleotide sequence ID" value="NZ_CP093331.1"/>
</dbReference>
<evidence type="ECO:0000256" key="3">
    <source>
        <dbReference type="ARBA" id="ARBA00022452"/>
    </source>
</evidence>
<dbReference type="InterPro" id="IPR013784">
    <property type="entry name" value="Carb-bd-like_fold"/>
</dbReference>
<dbReference type="Pfam" id="PF13620">
    <property type="entry name" value="CarboxypepD_reg"/>
    <property type="match status" value="1"/>
</dbReference>
<dbReference type="Proteomes" id="UP000788419">
    <property type="component" value="Unassembled WGS sequence"/>
</dbReference>
<evidence type="ECO:0000259" key="10">
    <source>
        <dbReference type="Pfam" id="PF25183"/>
    </source>
</evidence>
<comment type="caution">
    <text evidence="11">The sequence shown here is derived from an EMBL/GenBank/DDBJ whole genome shotgun (WGS) entry which is preliminary data.</text>
</comment>
<keyword evidence="8" id="KW-0732">Signal</keyword>
<evidence type="ECO:0000313" key="12">
    <source>
        <dbReference type="Proteomes" id="UP000788419"/>
    </source>
</evidence>
<dbReference type="SUPFAM" id="SSF56935">
    <property type="entry name" value="Porins"/>
    <property type="match status" value="1"/>
</dbReference>
<evidence type="ECO:0000256" key="1">
    <source>
        <dbReference type="ARBA" id="ARBA00004571"/>
    </source>
</evidence>
<feature type="domain" description="TonB-dependent transporter Oar-like beta-barrel" evidence="10">
    <location>
        <begin position="581"/>
        <end position="1001"/>
    </location>
</feature>
<comment type="similarity">
    <text evidence="7">Belongs to the TonB-dependent receptor family.</text>
</comment>
<dbReference type="InterPro" id="IPR057601">
    <property type="entry name" value="Oar-like_b-barrel"/>
</dbReference>
<evidence type="ECO:0000256" key="4">
    <source>
        <dbReference type="ARBA" id="ARBA00022692"/>
    </source>
</evidence>